<dbReference type="EMBL" id="REGN01003862">
    <property type="protein sequence ID" value="RNA20392.1"/>
    <property type="molecule type" value="Genomic_DNA"/>
</dbReference>
<proteinExistence type="predicted"/>
<evidence type="ECO:0000313" key="1">
    <source>
        <dbReference type="EMBL" id="RNA20392.1"/>
    </source>
</evidence>
<accession>A0A3M7R9W1</accession>
<dbReference type="Proteomes" id="UP000276133">
    <property type="component" value="Unassembled WGS sequence"/>
</dbReference>
<protein>
    <submittedName>
        <fullName evidence="1">Uncharacterized protein</fullName>
    </submittedName>
</protein>
<keyword evidence="2" id="KW-1185">Reference proteome</keyword>
<dbReference type="AlphaFoldDB" id="A0A3M7R9W1"/>
<organism evidence="1 2">
    <name type="scientific">Brachionus plicatilis</name>
    <name type="common">Marine rotifer</name>
    <name type="synonym">Brachionus muelleri</name>
    <dbReference type="NCBI Taxonomy" id="10195"/>
    <lineage>
        <taxon>Eukaryota</taxon>
        <taxon>Metazoa</taxon>
        <taxon>Spiralia</taxon>
        <taxon>Gnathifera</taxon>
        <taxon>Rotifera</taxon>
        <taxon>Eurotatoria</taxon>
        <taxon>Monogononta</taxon>
        <taxon>Pseudotrocha</taxon>
        <taxon>Ploima</taxon>
        <taxon>Brachionidae</taxon>
        <taxon>Brachionus</taxon>
    </lineage>
</organism>
<reference evidence="1 2" key="1">
    <citation type="journal article" date="2018" name="Sci. Rep.">
        <title>Genomic signatures of local adaptation to the degree of environmental predictability in rotifers.</title>
        <authorList>
            <person name="Franch-Gras L."/>
            <person name="Hahn C."/>
            <person name="Garcia-Roger E.M."/>
            <person name="Carmona M.J."/>
            <person name="Serra M."/>
            <person name="Gomez A."/>
        </authorList>
    </citation>
    <scope>NUCLEOTIDE SEQUENCE [LARGE SCALE GENOMIC DNA]</scope>
    <source>
        <strain evidence="1">HYR1</strain>
    </source>
</reference>
<gene>
    <name evidence="1" type="ORF">BpHYR1_007967</name>
</gene>
<name>A0A3M7R9W1_BRAPC</name>
<sequence length="118" mass="13393">MVNLKSFSMMDLTLLDQKKEVGAVGFVHDGPREVHSFVKIKEQIELAVNEQLGNAQRDHQENAVNDHVLELLVAERAETGQFSDIINGRFDVFLQCRQKAFNDAFFAHATKVFMWTAA</sequence>
<comment type="caution">
    <text evidence="1">The sequence shown here is derived from an EMBL/GenBank/DDBJ whole genome shotgun (WGS) entry which is preliminary data.</text>
</comment>
<evidence type="ECO:0000313" key="2">
    <source>
        <dbReference type="Proteomes" id="UP000276133"/>
    </source>
</evidence>